<dbReference type="InterPro" id="IPR038717">
    <property type="entry name" value="Tc1-like_DDE_dom"/>
</dbReference>
<dbReference type="PANTHER" id="PTHR46564">
    <property type="entry name" value="TRANSPOSASE"/>
    <property type="match status" value="1"/>
</dbReference>
<dbReference type="PANTHER" id="PTHR46564:SF1">
    <property type="entry name" value="TRANSPOSASE"/>
    <property type="match status" value="1"/>
</dbReference>
<reference evidence="4" key="1">
    <citation type="submission" date="2017-03" db="EMBL/GenBank/DDBJ databases">
        <title>Phytopthora megakarya and P. palmivora, two closely related causual agents of cacao black pod achieved similar genome size and gene model numbers by different mechanisms.</title>
        <authorList>
            <person name="Ali S."/>
            <person name="Shao J."/>
            <person name="Larry D.J."/>
            <person name="Kronmiller B."/>
            <person name="Shen D."/>
            <person name="Strem M.D."/>
            <person name="Melnick R.L."/>
            <person name="Guiltinan M.J."/>
            <person name="Tyler B.M."/>
            <person name="Meinhardt L.W."/>
            <person name="Bailey B.A."/>
        </authorList>
    </citation>
    <scope>NUCLEOTIDE SEQUENCE [LARGE SCALE GENOMIC DNA]</scope>
    <source>
        <strain evidence="4">zdho120</strain>
    </source>
</reference>
<dbReference type="InterPro" id="IPR036397">
    <property type="entry name" value="RNaseH_sf"/>
</dbReference>
<accession>A0A225UU87</accession>
<keyword evidence="4" id="KW-1185">Reference proteome</keyword>
<gene>
    <name evidence="3" type="ORF">PHMEG_00033189</name>
</gene>
<dbReference type="Gene3D" id="3.30.420.10">
    <property type="entry name" value="Ribonuclease H-like superfamily/Ribonuclease H"/>
    <property type="match status" value="1"/>
</dbReference>
<evidence type="ECO:0000256" key="1">
    <source>
        <dbReference type="SAM" id="MobiDB-lite"/>
    </source>
</evidence>
<dbReference type="STRING" id="4795.A0A225UU87"/>
<evidence type="ECO:0000259" key="2">
    <source>
        <dbReference type="Pfam" id="PF13358"/>
    </source>
</evidence>
<dbReference type="Proteomes" id="UP000198211">
    <property type="component" value="Unassembled WGS sequence"/>
</dbReference>
<dbReference type="Pfam" id="PF13358">
    <property type="entry name" value="DDE_3"/>
    <property type="match status" value="1"/>
</dbReference>
<proteinExistence type="predicted"/>
<organism evidence="3 4">
    <name type="scientific">Phytophthora megakarya</name>
    <dbReference type="NCBI Taxonomy" id="4795"/>
    <lineage>
        <taxon>Eukaryota</taxon>
        <taxon>Sar</taxon>
        <taxon>Stramenopiles</taxon>
        <taxon>Oomycota</taxon>
        <taxon>Peronosporomycetes</taxon>
        <taxon>Peronosporales</taxon>
        <taxon>Peronosporaceae</taxon>
        <taxon>Phytophthora</taxon>
    </lineage>
</organism>
<dbReference type="GO" id="GO:0003676">
    <property type="term" value="F:nucleic acid binding"/>
    <property type="evidence" value="ECO:0007669"/>
    <property type="project" value="InterPro"/>
</dbReference>
<name>A0A225UU87_9STRA</name>
<dbReference type="AlphaFoldDB" id="A0A225UU87"/>
<evidence type="ECO:0000313" key="3">
    <source>
        <dbReference type="EMBL" id="OWY96522.1"/>
    </source>
</evidence>
<comment type="caution">
    <text evidence="3">The sequence shown here is derived from an EMBL/GenBank/DDBJ whole genome shotgun (WGS) entry which is preliminary data.</text>
</comment>
<feature type="non-terminal residue" evidence="3">
    <location>
        <position position="1"/>
    </location>
</feature>
<evidence type="ECO:0000313" key="4">
    <source>
        <dbReference type="Proteomes" id="UP000198211"/>
    </source>
</evidence>
<sequence>SQPVISTVSKNRKCDKIGGPYQDIKYVKAYPCFYFEELRYELRTRSKDAICVSDSTICRALCFDLKLTRKVLTKRARGGVPRERRGSLHSTEAQTNSSSLMKHQNMEVFKTKILPFLNPWPLPRSIVVMDKVKIHLYKELQDIIHEAGALPFFLPPYSPNLNPIEVRFSLLKRRIQRHANMAFREDPVAVLHVAMYYCTLQKEGVRENLYGHCGYKPNVLSISEN</sequence>
<dbReference type="EMBL" id="NBNE01011512">
    <property type="protein sequence ID" value="OWY96522.1"/>
    <property type="molecule type" value="Genomic_DNA"/>
</dbReference>
<feature type="region of interest" description="Disordered" evidence="1">
    <location>
        <begin position="76"/>
        <end position="98"/>
    </location>
</feature>
<feature type="compositionally biased region" description="Polar residues" evidence="1">
    <location>
        <begin position="88"/>
        <end position="98"/>
    </location>
</feature>
<protein>
    <submittedName>
        <fullName evidence="3">Transposase</fullName>
    </submittedName>
</protein>
<dbReference type="OrthoDB" id="124912at2759"/>
<feature type="domain" description="Tc1-like transposase DDE" evidence="2">
    <location>
        <begin position="103"/>
        <end position="184"/>
    </location>
</feature>